<sequence>MTVACGDPDVHCLVNLGSEVVLSTESSETKKCVEPPTVATSQGKQRVRLTPYNRRMWETFTARCVDGESIADVFAVTSPLLGPTDIPDPSFAHPLYELNAYGNTRRTDRRHTESRDCRRSELRPRRCTLPLRDRSFLTGGNLLTLNNVTGSVTVVAFPDGTAHGEPLHFQGLHHLSGRRSREGSREHDHPHNWRPRPEFDNLPSPFRETRRSANGDHRPPTPPVPVYVAVQRVTVTRHRLSTLPRLRETRPTDDPVEVMLRVTVLEEFHQAKFIDLPTARLRVGVGAWFWQSIWERRKRTGWILKCLANLRRAWRTVGTNYTVTVIMKSARANDYAALNFTGCSAVPVPTFGLTLLEPWNSHVVSFPPDAFFDSQSSSASSRSAQCNHPRRRPNLRHRALASSRGSPPSQPMTAYVNGPSEQYLTTLHPEIPISPTPWLYRPADSNPRYQRLGQPCSVRGIATVDPVANVTLIINAATILVPAKFVTVPVDPVSCKGSAERPNATVQTAVSWGGTFLLAFVQPSPVTVLDTSSTGQYLTTFIQKTLYPYDLT</sequence>
<gene>
    <name evidence="2" type="ORF">BV898_07898</name>
</gene>
<evidence type="ECO:0000313" key="2">
    <source>
        <dbReference type="EMBL" id="OQV17955.1"/>
    </source>
</evidence>
<feature type="compositionally biased region" description="Basic and acidic residues" evidence="1">
    <location>
        <begin position="207"/>
        <end position="219"/>
    </location>
</feature>
<protein>
    <submittedName>
        <fullName evidence="2">Uncharacterized protein</fullName>
    </submittedName>
</protein>
<keyword evidence="3" id="KW-1185">Reference proteome</keyword>
<dbReference type="AlphaFoldDB" id="A0A1W0WRY4"/>
<feature type="compositionally biased region" description="Basic and acidic residues" evidence="1">
    <location>
        <begin position="179"/>
        <end position="199"/>
    </location>
</feature>
<proteinExistence type="predicted"/>
<reference evidence="3" key="1">
    <citation type="submission" date="2017-01" db="EMBL/GenBank/DDBJ databases">
        <title>Comparative genomics of anhydrobiosis in the tardigrade Hypsibius dujardini.</title>
        <authorList>
            <person name="Yoshida Y."/>
            <person name="Koutsovoulos G."/>
            <person name="Laetsch D."/>
            <person name="Stevens L."/>
            <person name="Kumar S."/>
            <person name="Horikawa D."/>
            <person name="Ishino K."/>
            <person name="Komine S."/>
            <person name="Tomita M."/>
            <person name="Blaxter M."/>
            <person name="Arakawa K."/>
        </authorList>
    </citation>
    <scope>NUCLEOTIDE SEQUENCE [LARGE SCALE GENOMIC DNA]</scope>
    <source>
        <strain evidence="3">Z151</strain>
    </source>
</reference>
<name>A0A1W0WRY4_HYPEX</name>
<organism evidence="2 3">
    <name type="scientific">Hypsibius exemplaris</name>
    <name type="common">Freshwater tardigrade</name>
    <dbReference type="NCBI Taxonomy" id="2072580"/>
    <lineage>
        <taxon>Eukaryota</taxon>
        <taxon>Metazoa</taxon>
        <taxon>Ecdysozoa</taxon>
        <taxon>Tardigrada</taxon>
        <taxon>Eutardigrada</taxon>
        <taxon>Parachela</taxon>
        <taxon>Hypsibioidea</taxon>
        <taxon>Hypsibiidae</taxon>
        <taxon>Hypsibius</taxon>
    </lineage>
</organism>
<dbReference type="EMBL" id="MTYJ01000054">
    <property type="protein sequence ID" value="OQV17955.1"/>
    <property type="molecule type" value="Genomic_DNA"/>
</dbReference>
<evidence type="ECO:0000313" key="3">
    <source>
        <dbReference type="Proteomes" id="UP000192578"/>
    </source>
</evidence>
<evidence type="ECO:0000256" key="1">
    <source>
        <dbReference type="SAM" id="MobiDB-lite"/>
    </source>
</evidence>
<comment type="caution">
    <text evidence="2">The sequence shown here is derived from an EMBL/GenBank/DDBJ whole genome shotgun (WGS) entry which is preliminary data.</text>
</comment>
<accession>A0A1W0WRY4</accession>
<dbReference type="Proteomes" id="UP000192578">
    <property type="component" value="Unassembled WGS sequence"/>
</dbReference>
<feature type="region of interest" description="Disordered" evidence="1">
    <location>
        <begin position="175"/>
        <end position="224"/>
    </location>
</feature>